<evidence type="ECO:0000256" key="7">
    <source>
        <dbReference type="ARBA" id="ARBA00023136"/>
    </source>
</evidence>
<feature type="transmembrane region" description="Helical" evidence="8">
    <location>
        <begin position="102"/>
        <end position="120"/>
    </location>
</feature>
<organism evidence="9 10">
    <name type="scientific">Bacillus cytotoxicus</name>
    <dbReference type="NCBI Taxonomy" id="580165"/>
    <lineage>
        <taxon>Bacteria</taxon>
        <taxon>Bacillati</taxon>
        <taxon>Bacillota</taxon>
        <taxon>Bacilli</taxon>
        <taxon>Bacillales</taxon>
        <taxon>Bacillaceae</taxon>
        <taxon>Bacillus</taxon>
        <taxon>Bacillus cereus group</taxon>
    </lineage>
</organism>
<comment type="caution">
    <text evidence="9">The sequence shown here is derived from an EMBL/GenBank/DDBJ whole genome shotgun (WGS) entry which is preliminary data.</text>
</comment>
<name>A0AAX2CBU1_9BACI</name>
<evidence type="ECO:0000256" key="8">
    <source>
        <dbReference type="RuleBase" id="RU363041"/>
    </source>
</evidence>
<dbReference type="EMBL" id="FMIK01000012">
    <property type="protein sequence ID" value="SCL83264.1"/>
    <property type="molecule type" value="Genomic_DNA"/>
</dbReference>
<keyword evidence="6 8" id="KW-1133">Transmembrane helix</keyword>
<feature type="transmembrane region" description="Helical" evidence="8">
    <location>
        <begin position="190"/>
        <end position="220"/>
    </location>
</feature>
<dbReference type="Pfam" id="PF01925">
    <property type="entry name" value="TauE"/>
    <property type="match status" value="1"/>
</dbReference>
<dbReference type="InterPro" id="IPR002781">
    <property type="entry name" value="TM_pro_TauE-like"/>
</dbReference>
<dbReference type="Proteomes" id="UP000242164">
    <property type="component" value="Unassembled WGS sequence"/>
</dbReference>
<evidence type="ECO:0000256" key="6">
    <source>
        <dbReference type="ARBA" id="ARBA00022989"/>
    </source>
</evidence>
<evidence type="ECO:0000256" key="3">
    <source>
        <dbReference type="ARBA" id="ARBA00022448"/>
    </source>
</evidence>
<reference evidence="9 10" key="1">
    <citation type="submission" date="2016-08" db="EMBL/GenBank/DDBJ databases">
        <authorList>
            <person name="Loux V."/>
            <person name="Rue O."/>
        </authorList>
    </citation>
    <scope>NUCLEOTIDE SEQUENCE [LARGE SCALE GENOMIC DNA]</scope>
    <source>
        <strain evidence="9 10">AFSSA_08CEB44bac</strain>
    </source>
</reference>
<dbReference type="InterPro" id="IPR052017">
    <property type="entry name" value="TSUP"/>
</dbReference>
<dbReference type="PANTHER" id="PTHR30269:SF0">
    <property type="entry name" value="MEMBRANE TRANSPORTER PROTEIN YFCA-RELATED"/>
    <property type="match status" value="1"/>
</dbReference>
<accession>A0AAX2CBU1</accession>
<keyword evidence="5 8" id="KW-0812">Transmembrane</keyword>
<feature type="transmembrane region" description="Helical" evidence="8">
    <location>
        <begin position="29"/>
        <end position="51"/>
    </location>
</feature>
<protein>
    <recommendedName>
        <fullName evidence="8">Probable membrane transporter protein</fullName>
    </recommendedName>
</protein>
<keyword evidence="4 8" id="KW-1003">Cell membrane</keyword>
<gene>
    <name evidence="9" type="ORF">BCB44BAC_00346</name>
</gene>
<evidence type="ECO:0000313" key="10">
    <source>
        <dbReference type="Proteomes" id="UP000242164"/>
    </source>
</evidence>
<dbReference type="RefSeq" id="WP_087097580.1">
    <property type="nucleotide sequence ID" value="NZ_CP066179.1"/>
</dbReference>
<evidence type="ECO:0000313" key="9">
    <source>
        <dbReference type="EMBL" id="SCL83264.1"/>
    </source>
</evidence>
<dbReference type="PANTHER" id="PTHR30269">
    <property type="entry name" value="TRANSMEMBRANE PROTEIN YFCA"/>
    <property type="match status" value="1"/>
</dbReference>
<evidence type="ECO:0000256" key="2">
    <source>
        <dbReference type="ARBA" id="ARBA00009142"/>
    </source>
</evidence>
<feature type="transmembrane region" description="Helical" evidence="8">
    <location>
        <begin position="141"/>
        <end position="170"/>
    </location>
</feature>
<evidence type="ECO:0000256" key="5">
    <source>
        <dbReference type="ARBA" id="ARBA00022692"/>
    </source>
</evidence>
<evidence type="ECO:0000256" key="4">
    <source>
        <dbReference type="ARBA" id="ARBA00022475"/>
    </source>
</evidence>
<sequence>MDELSLQVIVLLVAFGFLASFIDSVVGGGGLISLPALMFVGLSPASAIATNKLASTMGAFTSTIYFIRSKKVDFCIVGKLIPLTIMGAIAGALVVKCIPPDILRPLVLVMLVFIAIYIIVKKDWGSVSTYKKMTKGKALMFYFAILMIGFYDGFFGPGTGSFLIFAFLLIGLDFIRAVASGKVLNFVSNIVSFFTFLFLDIIHFEYGIIMGLSMIIGAYFGSRFAVQKGVGYVRTLFLLVTILLIGKNVLEYTHVF</sequence>
<dbReference type="AlphaFoldDB" id="A0AAX2CBU1"/>
<dbReference type="GO" id="GO:0005886">
    <property type="term" value="C:plasma membrane"/>
    <property type="evidence" value="ECO:0007669"/>
    <property type="project" value="UniProtKB-SubCell"/>
</dbReference>
<keyword evidence="7 8" id="KW-0472">Membrane</keyword>
<feature type="transmembrane region" description="Helical" evidence="8">
    <location>
        <begin position="232"/>
        <end position="250"/>
    </location>
</feature>
<feature type="transmembrane region" description="Helical" evidence="8">
    <location>
        <begin position="72"/>
        <end position="96"/>
    </location>
</feature>
<comment type="subcellular location">
    <subcellularLocation>
        <location evidence="1 8">Cell membrane</location>
        <topology evidence="1 8">Multi-pass membrane protein</topology>
    </subcellularLocation>
</comment>
<evidence type="ECO:0000256" key="1">
    <source>
        <dbReference type="ARBA" id="ARBA00004651"/>
    </source>
</evidence>
<keyword evidence="3" id="KW-0813">Transport</keyword>
<comment type="similarity">
    <text evidence="2 8">Belongs to the 4-toluene sulfonate uptake permease (TSUP) (TC 2.A.102) family.</text>
</comment>
<proteinExistence type="inferred from homology"/>